<dbReference type="Proteomes" id="UP001214576">
    <property type="component" value="Unassembled WGS sequence"/>
</dbReference>
<dbReference type="CDD" id="cd01335">
    <property type="entry name" value="Radical_SAM"/>
    <property type="match status" value="1"/>
</dbReference>
<keyword evidence="3" id="KW-0411">Iron-sulfur</keyword>
<keyword evidence="3" id="KW-0004">4Fe-4S</keyword>
<keyword evidence="6" id="KW-1185">Reference proteome</keyword>
<name>A0AAD4TSI2_OVIAM</name>
<keyword evidence="3" id="KW-0809">Transit peptide</keyword>
<protein>
    <recommendedName>
        <fullName evidence="3">Radical S-adenosyl methionine domain-containing protein</fullName>
    </recommendedName>
</protein>
<evidence type="ECO:0000313" key="6">
    <source>
        <dbReference type="Proteomes" id="UP001214576"/>
    </source>
</evidence>
<comment type="caution">
    <text evidence="5">The sequence shown here is derived from an EMBL/GenBank/DDBJ whole genome shotgun (WGS) entry which is preliminary data.</text>
</comment>
<dbReference type="Pfam" id="PF04055">
    <property type="entry name" value="Radical_SAM"/>
    <property type="match status" value="1"/>
</dbReference>
<reference evidence="5" key="1">
    <citation type="submission" date="2022-03" db="EMBL/GenBank/DDBJ databases">
        <title>Genomic analyses of argali, domestic sheep and their hybrids provide insights into chromosomal evolution, heterosis and genetic basis of agronomic traits.</title>
        <authorList>
            <person name="Li M."/>
        </authorList>
    </citation>
    <scope>NUCLEOTIDE SEQUENCE</scope>
    <source>
        <strain evidence="5">CAU-MHL-2022a</strain>
        <tissue evidence="5">Skin</tissue>
    </source>
</reference>
<keyword evidence="3" id="KW-0408">Iron</keyword>
<dbReference type="GO" id="GO:0005739">
    <property type="term" value="C:mitochondrion"/>
    <property type="evidence" value="ECO:0007669"/>
    <property type="project" value="UniProtKB-SubCell"/>
</dbReference>
<dbReference type="SFLD" id="SFLDS00029">
    <property type="entry name" value="Radical_SAM"/>
    <property type="match status" value="1"/>
</dbReference>
<dbReference type="NCBIfam" id="TIGR00539">
    <property type="entry name" value="hemN_rel"/>
    <property type="match status" value="1"/>
</dbReference>
<keyword evidence="3" id="KW-0949">S-adenosyl-L-methionine</keyword>
<dbReference type="GO" id="GO:0046872">
    <property type="term" value="F:metal ion binding"/>
    <property type="evidence" value="ECO:0007669"/>
    <property type="project" value="UniProtKB-UniRule"/>
</dbReference>
<keyword evidence="3" id="KW-0496">Mitochondrion</keyword>
<feature type="domain" description="Radical SAM core" evidence="4">
    <location>
        <begin position="8"/>
        <end position="279"/>
    </location>
</feature>
<dbReference type="InterPro" id="IPR004559">
    <property type="entry name" value="HemW-like"/>
</dbReference>
<comment type="function">
    <text evidence="2 3">May be a heme chaperone, appears to bind heme. Homologous bacterial proteins do not have oxygen-independent coproporphyrinogen-III oxidase activity. Binds 1 [4Fe-4S] cluster. The cluster is coordinated with 3 cysteines and an exchangeable S-adenosyl-L-methionine.</text>
</comment>
<dbReference type="SUPFAM" id="SSF102114">
    <property type="entry name" value="Radical SAM enzymes"/>
    <property type="match status" value="2"/>
</dbReference>
<proteinExistence type="inferred from homology"/>
<keyword evidence="3" id="KW-0349">Heme</keyword>
<dbReference type="SFLD" id="SFLDG01065">
    <property type="entry name" value="anaerobic_coproporphyrinogen-I"/>
    <property type="match status" value="1"/>
</dbReference>
<comment type="similarity">
    <text evidence="1">Belongs to the anaerobic coproporphyrinogen-III oxidase family. HemW subfamily.</text>
</comment>
<dbReference type="GO" id="GO:0006779">
    <property type="term" value="P:porphyrin-containing compound biosynthetic process"/>
    <property type="evidence" value="ECO:0007669"/>
    <property type="project" value="InterPro"/>
</dbReference>
<dbReference type="InterPro" id="IPR034505">
    <property type="entry name" value="Coproporphyrinogen-III_oxidase"/>
</dbReference>
<keyword evidence="3" id="KW-0479">Metal-binding</keyword>
<comment type="subcellular location">
    <subcellularLocation>
        <location evidence="3">Mitochondrion</location>
    </subcellularLocation>
</comment>
<evidence type="ECO:0000256" key="1">
    <source>
        <dbReference type="ARBA" id="ARBA00006100"/>
    </source>
</evidence>
<evidence type="ECO:0000256" key="2">
    <source>
        <dbReference type="ARBA" id="ARBA00045130"/>
    </source>
</evidence>
<dbReference type="PANTHER" id="PTHR13932:SF5">
    <property type="entry name" value="RADICAL S-ADENOSYL METHIONINE DOMAIN-CONTAINING PROTEIN 1, MITOCHONDRIAL"/>
    <property type="match status" value="1"/>
</dbReference>
<dbReference type="PANTHER" id="PTHR13932">
    <property type="entry name" value="COPROPORPHYRINIGEN III OXIDASE"/>
    <property type="match status" value="1"/>
</dbReference>
<evidence type="ECO:0000256" key="3">
    <source>
        <dbReference type="RuleBase" id="RU364116"/>
    </source>
</evidence>
<dbReference type="InterPro" id="IPR007197">
    <property type="entry name" value="rSAM"/>
</dbReference>
<dbReference type="PROSITE" id="PS51918">
    <property type="entry name" value="RADICAL_SAM"/>
    <property type="match status" value="1"/>
</dbReference>
<keyword evidence="3" id="KW-0143">Chaperone</keyword>
<dbReference type="GO" id="GO:0051539">
    <property type="term" value="F:4 iron, 4 sulfur cluster binding"/>
    <property type="evidence" value="ECO:0007669"/>
    <property type="project" value="UniProtKB-UniRule"/>
</dbReference>
<gene>
    <name evidence="5" type="ORF">MG293_016451</name>
</gene>
<accession>A0AAD4TSI2</accession>
<sequence length="452" mass="49880">MAGAAQGHLSSGSHAPYPQWPYCEKRCSYCNFNKYIPRGVDEAALRRCLVTEAQTLLRLSGVRRWVLGAGSWELCRAAEQVAGILEGSAMSSSPFSFPRVESVFFGGGTPSLASPHTVAAVLEAVAQATHLPADSEVTLEANPTSASGSRLAAFGAAGVNRLSIGLQSLDDAELQLLGRTHSARDALQTLEEAQRLFPGRVSVDLMLGLPAQQVGPWLRQLQELLRCCDDHVSLYQLSLERGTTLFTQVQQGSLPAPDPELAAEMYQEGRAVLREAGFRQYEVSNFARNGALSTHNWTYWRCGQYLGVGPGAHGRFIPQGAGGHTREARIQTLEPDSWMKEVMLFGHGTRRRIPLSELELPCPLPTLWFLHLCPFLFSQHWQQFEPQLTLWDLFGASKEVKELQEQGLLLLDHRGLRCSWEGLAVLDSLLLSLLSRLQEAWQQRTPSSVPRG</sequence>
<dbReference type="InterPro" id="IPR006638">
    <property type="entry name" value="Elp3/MiaA/NifB-like_rSAM"/>
</dbReference>
<dbReference type="SMART" id="SM00729">
    <property type="entry name" value="Elp3"/>
    <property type="match status" value="1"/>
</dbReference>
<dbReference type="AlphaFoldDB" id="A0AAD4TSI2"/>
<dbReference type="InterPro" id="IPR058240">
    <property type="entry name" value="rSAM_sf"/>
</dbReference>
<dbReference type="EMBL" id="JAKZEL010000020">
    <property type="protein sequence ID" value="KAI4533432.1"/>
    <property type="molecule type" value="Genomic_DNA"/>
</dbReference>
<dbReference type="Gene3D" id="3.30.750.200">
    <property type="match status" value="1"/>
</dbReference>
<dbReference type="GO" id="GO:0004109">
    <property type="term" value="F:coproporphyrinogen oxidase activity"/>
    <property type="evidence" value="ECO:0007669"/>
    <property type="project" value="InterPro"/>
</dbReference>
<evidence type="ECO:0000313" key="5">
    <source>
        <dbReference type="EMBL" id="KAI4533432.1"/>
    </source>
</evidence>
<evidence type="ECO:0000259" key="4">
    <source>
        <dbReference type="PROSITE" id="PS51918"/>
    </source>
</evidence>
<organism evidence="5 6">
    <name type="scientific">Ovis ammon polii</name>
    <dbReference type="NCBI Taxonomy" id="230172"/>
    <lineage>
        <taxon>Eukaryota</taxon>
        <taxon>Metazoa</taxon>
        <taxon>Chordata</taxon>
        <taxon>Craniata</taxon>
        <taxon>Vertebrata</taxon>
        <taxon>Euteleostomi</taxon>
        <taxon>Mammalia</taxon>
        <taxon>Eutheria</taxon>
        <taxon>Laurasiatheria</taxon>
        <taxon>Artiodactyla</taxon>
        <taxon>Ruminantia</taxon>
        <taxon>Pecora</taxon>
        <taxon>Bovidae</taxon>
        <taxon>Caprinae</taxon>
        <taxon>Ovis</taxon>
    </lineage>
</organism>